<dbReference type="Pfam" id="PF00015">
    <property type="entry name" value="MCPsignal"/>
    <property type="match status" value="1"/>
</dbReference>
<dbReference type="PANTHER" id="PTHR32089:SF112">
    <property type="entry name" value="LYSOZYME-LIKE PROTEIN-RELATED"/>
    <property type="match status" value="1"/>
</dbReference>
<feature type="coiled-coil region" evidence="4">
    <location>
        <begin position="79"/>
        <end position="109"/>
    </location>
</feature>
<dbReference type="InterPro" id="IPR004090">
    <property type="entry name" value="Chemotax_Me-accpt_rcpt"/>
</dbReference>
<evidence type="ECO:0000256" key="5">
    <source>
        <dbReference type="SAM" id="MobiDB-lite"/>
    </source>
</evidence>
<dbReference type="PRINTS" id="PR00260">
    <property type="entry name" value="CHEMTRNSDUCR"/>
</dbReference>
<organism evidence="7 8">
    <name type="scientific">Paenibacillus plantiphilus</name>
    <dbReference type="NCBI Taxonomy" id="2905650"/>
    <lineage>
        <taxon>Bacteria</taxon>
        <taxon>Bacillati</taxon>
        <taxon>Bacillota</taxon>
        <taxon>Bacilli</taxon>
        <taxon>Bacillales</taxon>
        <taxon>Paenibacillaceae</taxon>
        <taxon>Paenibacillus</taxon>
    </lineage>
</organism>
<feature type="domain" description="Methyl-accepting transducer" evidence="6">
    <location>
        <begin position="53"/>
        <end position="289"/>
    </location>
</feature>
<evidence type="ECO:0000256" key="2">
    <source>
        <dbReference type="ARBA" id="ARBA00029447"/>
    </source>
</evidence>
<dbReference type="Pfam" id="PF22673">
    <property type="entry name" value="MCP-like_PDC_1"/>
    <property type="match status" value="1"/>
</dbReference>
<dbReference type="Gene3D" id="3.30.450.20">
    <property type="entry name" value="PAS domain"/>
    <property type="match status" value="1"/>
</dbReference>
<keyword evidence="4" id="KW-0175">Coiled coil</keyword>
<dbReference type="EMBL" id="CAKMMF010000001">
    <property type="protein sequence ID" value="CAH1189972.1"/>
    <property type="molecule type" value="Genomic_DNA"/>
</dbReference>
<name>A0ABN8FVE1_9BACL</name>
<reference evidence="7" key="1">
    <citation type="submission" date="2022-01" db="EMBL/GenBank/DDBJ databases">
        <authorList>
            <person name="Criscuolo A."/>
        </authorList>
    </citation>
    <scope>NUCLEOTIDE SEQUENCE</scope>
    <source>
        <strain evidence="7">CIP111893</strain>
    </source>
</reference>
<feature type="region of interest" description="Disordered" evidence="5">
    <location>
        <begin position="1"/>
        <end position="26"/>
    </location>
</feature>
<evidence type="ECO:0000256" key="4">
    <source>
        <dbReference type="SAM" id="Coils"/>
    </source>
</evidence>
<proteinExistence type="inferred from homology"/>
<dbReference type="PROSITE" id="PS50111">
    <property type="entry name" value="CHEMOTAXIS_TRANSDUC_2"/>
    <property type="match status" value="1"/>
</dbReference>
<dbReference type="RefSeq" id="WP_236338219.1">
    <property type="nucleotide sequence ID" value="NZ_CAKMMF010000001.1"/>
</dbReference>
<evidence type="ECO:0000256" key="3">
    <source>
        <dbReference type="PROSITE-ProRule" id="PRU00284"/>
    </source>
</evidence>
<dbReference type="SUPFAM" id="SSF103190">
    <property type="entry name" value="Sensory domain-like"/>
    <property type="match status" value="1"/>
</dbReference>
<protein>
    <recommendedName>
        <fullName evidence="6">Methyl-accepting transducer domain-containing protein</fullName>
    </recommendedName>
</protein>
<dbReference type="PANTHER" id="PTHR32089">
    <property type="entry name" value="METHYL-ACCEPTING CHEMOTAXIS PROTEIN MCPB"/>
    <property type="match status" value="1"/>
</dbReference>
<comment type="similarity">
    <text evidence="2">Belongs to the methyl-accepting chemotaxis (MCP) protein family.</text>
</comment>
<gene>
    <name evidence="7" type="ORF">PAECIP111893_00056</name>
</gene>
<dbReference type="SUPFAM" id="SSF58104">
    <property type="entry name" value="Methyl-accepting chemotaxis protein (MCP) signaling domain"/>
    <property type="match status" value="1"/>
</dbReference>
<evidence type="ECO:0000256" key="1">
    <source>
        <dbReference type="ARBA" id="ARBA00023224"/>
    </source>
</evidence>
<dbReference type="Gene3D" id="1.10.287.950">
    <property type="entry name" value="Methyl-accepting chemotaxis protein"/>
    <property type="match status" value="1"/>
</dbReference>
<dbReference type="SMART" id="SM00283">
    <property type="entry name" value="MA"/>
    <property type="match status" value="1"/>
</dbReference>
<keyword evidence="1 3" id="KW-0807">Transducer</keyword>
<dbReference type="InterPro" id="IPR029151">
    <property type="entry name" value="Sensor-like_sf"/>
</dbReference>
<accession>A0ABN8FVE1</accession>
<dbReference type="InterPro" id="IPR004089">
    <property type="entry name" value="MCPsignal_dom"/>
</dbReference>
<comment type="caution">
    <text evidence="7">The sequence shown here is derived from an EMBL/GenBank/DDBJ whole genome shotgun (WGS) entry which is preliminary data.</text>
</comment>
<dbReference type="CDD" id="cd18773">
    <property type="entry name" value="PDC1_HK_sensor"/>
    <property type="match status" value="1"/>
</dbReference>
<sequence>MNPLQRLWSRVSAEGNSSDSGKPDNDDVLRMLINESLVISDQLTAAVEEVNQSTSQLTEIADRSAVTEGELRVSSKKAMERIEETFSNLQEVAASAEQISATADQLDEESKSTKEVVLEVCRSLTTTDQVMNDLNTHNQTMDKHIRELIEQTSRINEINSFIQEIVSQTSLLALNASIEAAHAGEYGRGFSVVAQQIKKLAEQSHEAVKRSSGLVQEIEYGVKQVVSSVDLEKAAVERGIAEMGQTKDRMDAIFTRIQEVDKLVSKSSTASKRQSEHMSATTSMLKGVVDTVNETLGSVDETLELTHKQRRQIAKLDRISTNLHKSSGELSKAIQKVGVKHEVFDVEINAAATMEKLLAIASDEGIVTLQEAIHKTKLTSLLQSTPEIEAIWSNREDGSFIFSLPEAGLLNARGREWWKQAMKGKSFTSDVYISAITKQPCLTISVPITSRNGELLGVIGADIRVK</sequence>
<evidence type="ECO:0000313" key="8">
    <source>
        <dbReference type="Proteomes" id="UP000838686"/>
    </source>
</evidence>
<evidence type="ECO:0000313" key="7">
    <source>
        <dbReference type="EMBL" id="CAH1189972.1"/>
    </source>
</evidence>
<evidence type="ECO:0000259" key="6">
    <source>
        <dbReference type="PROSITE" id="PS50111"/>
    </source>
</evidence>
<dbReference type="Proteomes" id="UP000838686">
    <property type="component" value="Unassembled WGS sequence"/>
</dbReference>
<keyword evidence="8" id="KW-1185">Reference proteome</keyword>